<dbReference type="InterPro" id="IPR003509">
    <property type="entry name" value="UPF0102_YraN-like"/>
</dbReference>
<dbReference type="RefSeq" id="WP_336557154.1">
    <property type="nucleotide sequence ID" value="NZ_JAYLLN010000003.1"/>
</dbReference>
<dbReference type="PANTHER" id="PTHR34039:SF1">
    <property type="entry name" value="UPF0102 PROTEIN YRAN"/>
    <property type="match status" value="1"/>
</dbReference>
<protein>
    <recommendedName>
        <fullName evidence="2">UPF0102 protein VJ786_02205</fullName>
    </recommendedName>
</protein>
<dbReference type="SUPFAM" id="SSF52980">
    <property type="entry name" value="Restriction endonuclease-like"/>
    <property type="match status" value="1"/>
</dbReference>
<evidence type="ECO:0000313" key="3">
    <source>
        <dbReference type="EMBL" id="MEI5983707.1"/>
    </source>
</evidence>
<dbReference type="NCBIfam" id="NF009150">
    <property type="entry name" value="PRK12497.1-3"/>
    <property type="match status" value="1"/>
</dbReference>
<dbReference type="Proteomes" id="UP001363035">
    <property type="component" value="Unassembled WGS sequence"/>
</dbReference>
<comment type="similarity">
    <text evidence="1 2">Belongs to the UPF0102 family.</text>
</comment>
<dbReference type="EMBL" id="JAYLLN010000003">
    <property type="protein sequence ID" value="MEI5983707.1"/>
    <property type="molecule type" value="Genomic_DNA"/>
</dbReference>
<dbReference type="HAMAP" id="MF_00048">
    <property type="entry name" value="UPF0102"/>
    <property type="match status" value="1"/>
</dbReference>
<dbReference type="PANTHER" id="PTHR34039">
    <property type="entry name" value="UPF0102 PROTEIN YRAN"/>
    <property type="match status" value="1"/>
</dbReference>
<name>A0ABU8I1V2_9SPHI</name>
<evidence type="ECO:0000256" key="1">
    <source>
        <dbReference type="ARBA" id="ARBA00006738"/>
    </source>
</evidence>
<evidence type="ECO:0000256" key="2">
    <source>
        <dbReference type="HAMAP-Rule" id="MF_00048"/>
    </source>
</evidence>
<dbReference type="InterPro" id="IPR011335">
    <property type="entry name" value="Restrct_endonuc-II-like"/>
</dbReference>
<gene>
    <name evidence="3" type="ORF">VJ786_02205</name>
</gene>
<comment type="caution">
    <text evidence="3">The sequence shown here is derived from an EMBL/GenBank/DDBJ whole genome shotgun (WGS) entry which is preliminary data.</text>
</comment>
<reference evidence="3 4" key="1">
    <citation type="submission" date="2024-01" db="EMBL/GenBank/DDBJ databases">
        <title>Sphingobacterium tenebrionis sp. nov., a novel endophyte isolated from tenebrio molitor intestines.</title>
        <authorList>
            <person name="Zhang C."/>
        </authorList>
    </citation>
    <scope>NUCLEOTIDE SEQUENCE [LARGE SCALE GENOMIC DNA]</scope>
    <source>
        <strain evidence="3 4">PU5-4</strain>
    </source>
</reference>
<dbReference type="Pfam" id="PF02021">
    <property type="entry name" value="UPF0102"/>
    <property type="match status" value="1"/>
</dbReference>
<keyword evidence="4" id="KW-1185">Reference proteome</keyword>
<proteinExistence type="inferred from homology"/>
<accession>A0ABU8I1V2</accession>
<organism evidence="3 4">
    <name type="scientific">Sphingobacterium tenebrionis</name>
    <dbReference type="NCBI Taxonomy" id="3111775"/>
    <lineage>
        <taxon>Bacteria</taxon>
        <taxon>Pseudomonadati</taxon>
        <taxon>Bacteroidota</taxon>
        <taxon>Sphingobacteriia</taxon>
        <taxon>Sphingobacteriales</taxon>
        <taxon>Sphingobacteriaceae</taxon>
        <taxon>Sphingobacterium</taxon>
    </lineage>
</organism>
<dbReference type="Gene3D" id="3.40.1350.10">
    <property type="match status" value="1"/>
</dbReference>
<evidence type="ECO:0000313" key="4">
    <source>
        <dbReference type="Proteomes" id="UP001363035"/>
    </source>
</evidence>
<sequence length="112" mass="13251">MSDLGKRGEEMARLFLERQGLKVLETNWRFKHLELDLIGMDGKVLVFVEVKLRGKGEFVEIHKILSKEKIQRLSRAALAYLRISGFEGEIRFDQVTFIENKVNYIRDAFWKY</sequence>
<dbReference type="InterPro" id="IPR011856">
    <property type="entry name" value="tRNA_endonuc-like_dom_sf"/>
</dbReference>